<dbReference type="FunFam" id="3.30.70.1400:FF:000001">
    <property type="entry name" value="Aminomethyltransferase"/>
    <property type="match status" value="1"/>
</dbReference>
<dbReference type="PANTHER" id="PTHR43757">
    <property type="entry name" value="AMINOMETHYLTRANSFERASE"/>
    <property type="match status" value="1"/>
</dbReference>
<dbReference type="EMBL" id="FNVB01000004">
    <property type="protein sequence ID" value="SEG67858.1"/>
    <property type="molecule type" value="Genomic_DNA"/>
</dbReference>
<evidence type="ECO:0000256" key="2">
    <source>
        <dbReference type="ARBA" id="ARBA00012616"/>
    </source>
</evidence>
<keyword evidence="3 7" id="KW-0032">Aminotransferase</keyword>
<dbReference type="Gene3D" id="3.30.70.1400">
    <property type="entry name" value="Aminomethyltransferase beta-barrel domains"/>
    <property type="match status" value="1"/>
</dbReference>
<evidence type="ECO:0000259" key="9">
    <source>
        <dbReference type="Pfam" id="PF01571"/>
    </source>
</evidence>
<dbReference type="InterPro" id="IPR022903">
    <property type="entry name" value="GcvT_bac"/>
</dbReference>
<dbReference type="Proteomes" id="UP000199690">
    <property type="component" value="Unassembled WGS sequence"/>
</dbReference>
<organism evidence="11 14">
    <name type="scientific">Saccharopolyspora kobensis</name>
    <dbReference type="NCBI Taxonomy" id="146035"/>
    <lineage>
        <taxon>Bacteria</taxon>
        <taxon>Bacillati</taxon>
        <taxon>Actinomycetota</taxon>
        <taxon>Actinomycetes</taxon>
        <taxon>Pseudonocardiales</taxon>
        <taxon>Pseudonocardiaceae</taxon>
        <taxon>Saccharopolyspora</taxon>
    </lineage>
</organism>
<reference evidence="11" key="1">
    <citation type="submission" date="2016-10" db="EMBL/GenBank/DDBJ databases">
        <authorList>
            <person name="de Groot N.N."/>
        </authorList>
    </citation>
    <scope>NUCLEOTIDE SEQUENCE [LARGE SCALE GENOMIC DNA]</scope>
    <source>
        <strain evidence="11">ATCC 20501</strain>
    </source>
</reference>
<dbReference type="GO" id="GO:0005829">
    <property type="term" value="C:cytosol"/>
    <property type="evidence" value="ECO:0007669"/>
    <property type="project" value="TreeGrafter"/>
</dbReference>
<gene>
    <name evidence="7" type="primary">gcvT</name>
    <name evidence="11" type="ORF">SAMN02982929_03114</name>
    <name evidence="12" type="ORF">SAMN05216506_101354</name>
</gene>
<keyword evidence="4 7" id="KW-0808">Transferase</keyword>
<evidence type="ECO:0000313" key="13">
    <source>
        <dbReference type="Proteomes" id="UP000199690"/>
    </source>
</evidence>
<evidence type="ECO:0000256" key="6">
    <source>
        <dbReference type="ARBA" id="ARBA00047665"/>
    </source>
</evidence>
<dbReference type="Pfam" id="PF08669">
    <property type="entry name" value="GCV_T_C"/>
    <property type="match status" value="1"/>
</dbReference>
<dbReference type="RefSeq" id="WP_093345228.1">
    <property type="nucleotide sequence ID" value="NZ_FNVB01000004.1"/>
</dbReference>
<dbReference type="Pfam" id="PF01571">
    <property type="entry name" value="GCV_T"/>
    <property type="match status" value="1"/>
</dbReference>
<dbReference type="InterPro" id="IPR028896">
    <property type="entry name" value="GcvT/YgfZ/DmdA"/>
</dbReference>
<dbReference type="InterPro" id="IPR006223">
    <property type="entry name" value="GcvT"/>
</dbReference>
<comment type="subunit">
    <text evidence="7">The glycine cleavage system is composed of four proteins: P, T, L and H.</text>
</comment>
<comment type="similarity">
    <text evidence="1 7">Belongs to the GcvT family.</text>
</comment>
<evidence type="ECO:0000256" key="1">
    <source>
        <dbReference type="ARBA" id="ARBA00008609"/>
    </source>
</evidence>
<comment type="function">
    <text evidence="7">The glycine cleavage system catalyzes the degradation of glycine.</text>
</comment>
<evidence type="ECO:0000313" key="11">
    <source>
        <dbReference type="EMBL" id="SEG67858.1"/>
    </source>
</evidence>
<dbReference type="InterPro" id="IPR029043">
    <property type="entry name" value="GcvT/YgfZ_C"/>
</dbReference>
<dbReference type="PANTHER" id="PTHR43757:SF2">
    <property type="entry name" value="AMINOMETHYLTRANSFERASE, MITOCHONDRIAL"/>
    <property type="match status" value="1"/>
</dbReference>
<dbReference type="GO" id="GO:0004047">
    <property type="term" value="F:aminomethyltransferase activity"/>
    <property type="evidence" value="ECO:0007669"/>
    <property type="project" value="UniProtKB-UniRule"/>
</dbReference>
<dbReference type="GO" id="GO:0032259">
    <property type="term" value="P:methylation"/>
    <property type="evidence" value="ECO:0007669"/>
    <property type="project" value="UniProtKB-KW"/>
</dbReference>
<dbReference type="HAMAP" id="MF_00259">
    <property type="entry name" value="GcvT"/>
    <property type="match status" value="1"/>
</dbReference>
<feature type="binding site" evidence="8">
    <location>
        <position position="198"/>
    </location>
    <ligand>
        <name>substrate</name>
    </ligand>
</feature>
<evidence type="ECO:0000313" key="14">
    <source>
        <dbReference type="Proteomes" id="UP000236729"/>
    </source>
</evidence>
<keyword evidence="11" id="KW-0489">Methyltransferase</keyword>
<evidence type="ECO:0000256" key="5">
    <source>
        <dbReference type="ARBA" id="ARBA00031395"/>
    </source>
</evidence>
<evidence type="ECO:0000256" key="7">
    <source>
        <dbReference type="HAMAP-Rule" id="MF_00259"/>
    </source>
</evidence>
<proteinExistence type="inferred from homology"/>
<dbReference type="PIRSF" id="PIRSF006487">
    <property type="entry name" value="GcvT"/>
    <property type="match status" value="1"/>
</dbReference>
<dbReference type="FunFam" id="4.10.1250.10:FF:000001">
    <property type="entry name" value="Aminomethyltransferase"/>
    <property type="match status" value="1"/>
</dbReference>
<evidence type="ECO:0000256" key="4">
    <source>
        <dbReference type="ARBA" id="ARBA00022679"/>
    </source>
</evidence>
<dbReference type="SUPFAM" id="SSF101790">
    <property type="entry name" value="Aminomethyltransferase beta-barrel domain"/>
    <property type="match status" value="1"/>
</dbReference>
<dbReference type="InterPro" id="IPR006222">
    <property type="entry name" value="GCVT_N"/>
</dbReference>
<dbReference type="NCBIfam" id="TIGR00528">
    <property type="entry name" value="gcvT"/>
    <property type="match status" value="1"/>
</dbReference>
<dbReference type="Gene3D" id="4.10.1250.10">
    <property type="entry name" value="Aminomethyltransferase fragment"/>
    <property type="match status" value="1"/>
</dbReference>
<accession>A0A1H6C4J7</accession>
<evidence type="ECO:0000259" key="10">
    <source>
        <dbReference type="Pfam" id="PF08669"/>
    </source>
</evidence>
<dbReference type="GO" id="GO:0005960">
    <property type="term" value="C:glycine cleavage complex"/>
    <property type="evidence" value="ECO:0007669"/>
    <property type="project" value="InterPro"/>
</dbReference>
<accession>A0A1I1HV05</accession>
<dbReference type="Proteomes" id="UP000236729">
    <property type="component" value="Unassembled WGS sequence"/>
</dbReference>
<sequence>MSSPRRTPLHHVHEALGATLTEFAGWQMPLRYSGDIAEHNAVRTAAGLFDLTHMGEIRISGPEAAAALDHALVANATAITPGRARYTMICNAAGGVLDDLIVYRLGEQEFLVVANAANAAVVSAELAERISGFDAQHEDVSDDYALIAIQGPNAVAILAPLTETDLSGVKYYAGYPAKVAGKDVLLARTGYTGEDGFELFTAPGDAEAVWQALTEAGAEHGLQPAGLSCRDTLRLEAGMPLYGNELSADLTPFHANLGRVVKLDKTVDFVGKEALATAAEKPTERTLVGLSTDQRRAPRHGYRVLDAEGAEIGVVTSGAPSPTLGHPIGMAYVDRAHSEPGTQLQVDIRGKAVAVQVVELPFYRRNA</sequence>
<dbReference type="EMBL" id="FOME01000001">
    <property type="protein sequence ID" value="SFC27764.1"/>
    <property type="molecule type" value="Genomic_DNA"/>
</dbReference>
<dbReference type="SMR" id="A0A1H6C4J7"/>
<dbReference type="NCBIfam" id="NF001567">
    <property type="entry name" value="PRK00389.1"/>
    <property type="match status" value="1"/>
</dbReference>
<dbReference type="Gene3D" id="3.30.1360.120">
    <property type="entry name" value="Probable tRNA modification gtpase trme, domain 1"/>
    <property type="match status" value="1"/>
</dbReference>
<dbReference type="InterPro" id="IPR027266">
    <property type="entry name" value="TrmE/GcvT-like"/>
</dbReference>
<dbReference type="SUPFAM" id="SSF103025">
    <property type="entry name" value="Folate-binding domain"/>
    <property type="match status" value="1"/>
</dbReference>
<dbReference type="GO" id="GO:0008483">
    <property type="term" value="F:transaminase activity"/>
    <property type="evidence" value="ECO:0007669"/>
    <property type="project" value="UniProtKB-KW"/>
</dbReference>
<dbReference type="GO" id="GO:0019464">
    <property type="term" value="P:glycine decarboxylation via glycine cleavage system"/>
    <property type="evidence" value="ECO:0007669"/>
    <property type="project" value="UniProtKB-UniRule"/>
</dbReference>
<dbReference type="GO" id="GO:0008168">
    <property type="term" value="F:methyltransferase activity"/>
    <property type="evidence" value="ECO:0007669"/>
    <property type="project" value="UniProtKB-KW"/>
</dbReference>
<dbReference type="InterPro" id="IPR013977">
    <property type="entry name" value="GcvT_C"/>
</dbReference>
<evidence type="ECO:0000313" key="12">
    <source>
        <dbReference type="EMBL" id="SFC27764.1"/>
    </source>
</evidence>
<evidence type="ECO:0000256" key="3">
    <source>
        <dbReference type="ARBA" id="ARBA00022576"/>
    </source>
</evidence>
<dbReference type="FunFam" id="2.40.30.110:FF:000003">
    <property type="entry name" value="Aminomethyltransferase"/>
    <property type="match status" value="1"/>
</dbReference>
<comment type="catalytic activity">
    <reaction evidence="6 7">
        <text>N(6)-[(R)-S(8)-aminomethyldihydrolipoyl]-L-lysyl-[protein] + (6S)-5,6,7,8-tetrahydrofolate = N(6)-[(R)-dihydrolipoyl]-L-lysyl-[protein] + (6R)-5,10-methylene-5,6,7,8-tetrahydrofolate + NH4(+)</text>
        <dbReference type="Rhea" id="RHEA:16945"/>
        <dbReference type="Rhea" id="RHEA-COMP:10475"/>
        <dbReference type="Rhea" id="RHEA-COMP:10492"/>
        <dbReference type="ChEBI" id="CHEBI:15636"/>
        <dbReference type="ChEBI" id="CHEBI:28938"/>
        <dbReference type="ChEBI" id="CHEBI:57453"/>
        <dbReference type="ChEBI" id="CHEBI:83100"/>
        <dbReference type="ChEBI" id="CHEBI:83143"/>
        <dbReference type="EC" id="2.1.2.10"/>
    </reaction>
</comment>
<dbReference type="AlphaFoldDB" id="A0A1H6C4J7"/>
<feature type="domain" description="Aminomethyltransferase C-terminal" evidence="10">
    <location>
        <begin position="285"/>
        <end position="363"/>
    </location>
</feature>
<reference evidence="13 14" key="2">
    <citation type="submission" date="2016-10" db="EMBL/GenBank/DDBJ databases">
        <authorList>
            <person name="Varghese N."/>
            <person name="Submissions S."/>
        </authorList>
    </citation>
    <scope>NUCLEOTIDE SEQUENCE [LARGE SCALE GENOMIC DNA]</scope>
    <source>
        <strain evidence="14">ATCC 20501</strain>
        <strain evidence="12 13">CGMCC 4.3529</strain>
    </source>
</reference>
<name>A0A1H6C4J7_9PSEU</name>
<keyword evidence="13" id="KW-1185">Reference proteome</keyword>
<dbReference type="EC" id="2.1.2.10" evidence="2 7"/>
<dbReference type="Gene3D" id="2.40.30.110">
    <property type="entry name" value="Aminomethyltransferase beta-barrel domains"/>
    <property type="match status" value="1"/>
</dbReference>
<protein>
    <recommendedName>
        <fullName evidence="2 7">Aminomethyltransferase</fullName>
        <ecNumber evidence="2 7">2.1.2.10</ecNumber>
    </recommendedName>
    <alternativeName>
        <fullName evidence="5 7">Glycine cleavage system T protein</fullName>
    </alternativeName>
</protein>
<feature type="domain" description="GCVT N-terminal" evidence="9">
    <location>
        <begin position="9"/>
        <end position="265"/>
    </location>
</feature>
<evidence type="ECO:0000256" key="8">
    <source>
        <dbReference type="PIRSR" id="PIRSR006487-1"/>
    </source>
</evidence>